<keyword evidence="7 12" id="KW-1133">Transmembrane helix</keyword>
<dbReference type="SUPFAM" id="SSF81336">
    <property type="entry name" value="F1F0 ATP synthase subunit A"/>
    <property type="match status" value="1"/>
</dbReference>
<reference evidence="13 14" key="1">
    <citation type="journal article" date="2016" name="Nat. Commun.">
        <title>Extremotolerant tardigrade genome and improved radiotolerance of human cultured cells by tardigrade-unique protein.</title>
        <authorList>
            <person name="Hashimoto T."/>
            <person name="Horikawa D.D."/>
            <person name="Saito Y."/>
            <person name="Kuwahara H."/>
            <person name="Kozuka-Hata H."/>
            <person name="Shin-I T."/>
            <person name="Minakuchi Y."/>
            <person name="Ohishi K."/>
            <person name="Motoyama A."/>
            <person name="Aizu T."/>
            <person name="Enomoto A."/>
            <person name="Kondo K."/>
            <person name="Tanaka S."/>
            <person name="Hara Y."/>
            <person name="Koshikawa S."/>
            <person name="Sagara H."/>
            <person name="Miura T."/>
            <person name="Yokobori S."/>
            <person name="Miyagawa K."/>
            <person name="Suzuki Y."/>
            <person name="Kubo T."/>
            <person name="Oyama M."/>
            <person name="Kohara Y."/>
            <person name="Fujiyama A."/>
            <person name="Arakawa K."/>
            <person name="Katayama T."/>
            <person name="Toyoda A."/>
            <person name="Kunieda T."/>
        </authorList>
    </citation>
    <scope>NUCLEOTIDE SEQUENCE [LARGE SCALE GENOMIC DNA]</scope>
    <source>
        <strain evidence="13 14">YOKOZUNA-1</strain>
    </source>
</reference>
<protein>
    <recommendedName>
        <fullName evidence="11">ATP synthase subunit a</fullName>
    </recommendedName>
</protein>
<keyword evidence="3" id="KW-0813">Transport</keyword>
<dbReference type="PROSITE" id="PS00449">
    <property type="entry name" value="ATPASE_A"/>
    <property type="match status" value="1"/>
</dbReference>
<sequence length="219" mass="24511">MMTSLFSSFDPMSGFFSMNYLSFLTLLMSPICMDFMFLQKSRNKFINLDMYASIESELKSTISNSFKKGKTNILMGVFFSLLLMNLAGLVPYVFTSTAHMTVTLSMTLPFWLGFISFSLINNTNHFFSHLVPLSTPLPLSQFMVIIESVSQLIRPITLSVRLAANMTAGHILMGLASSNVTMLNLSSSILIMLIILETAVAFIQSYVFTILISMYMNEA</sequence>
<dbReference type="PANTHER" id="PTHR11410">
    <property type="entry name" value="ATP SYNTHASE SUBUNIT A"/>
    <property type="match status" value="1"/>
</dbReference>
<geneLocation type="mitochondrion" evidence="13"/>
<evidence type="ECO:0000256" key="12">
    <source>
        <dbReference type="SAM" id="Phobius"/>
    </source>
</evidence>
<gene>
    <name evidence="13" type="primary">atp6</name>
    <name evidence="13" type="ORF">RvY_mtAtp6</name>
</gene>
<evidence type="ECO:0000256" key="5">
    <source>
        <dbReference type="ARBA" id="ARBA00022692"/>
    </source>
</evidence>
<evidence type="ECO:0000256" key="8">
    <source>
        <dbReference type="ARBA" id="ARBA00023065"/>
    </source>
</evidence>
<dbReference type="AlphaFoldDB" id="A0A1C9ZW69"/>
<feature type="transmembrane region" description="Helical" evidence="12">
    <location>
        <begin position="100"/>
        <end position="120"/>
    </location>
</feature>
<dbReference type="InterPro" id="IPR045083">
    <property type="entry name" value="ATP_synth_F0_asu_bact/mt"/>
</dbReference>
<accession>A0A1C9ZW69</accession>
<dbReference type="PANTHER" id="PTHR11410:SF0">
    <property type="entry name" value="ATP SYNTHASE SUBUNIT A"/>
    <property type="match status" value="1"/>
</dbReference>
<dbReference type="Proteomes" id="UP000186922">
    <property type="component" value="Mitochondrion MT"/>
</dbReference>
<evidence type="ECO:0000256" key="9">
    <source>
        <dbReference type="ARBA" id="ARBA00023136"/>
    </source>
</evidence>
<feature type="transmembrane region" description="Helical" evidence="12">
    <location>
        <begin position="73"/>
        <end position="94"/>
    </location>
</feature>
<dbReference type="RefSeq" id="YP_009308005.1">
    <property type="nucleotide sequence ID" value="NC_031407.1"/>
</dbReference>
<evidence type="ECO:0000256" key="3">
    <source>
        <dbReference type="ARBA" id="ARBA00022448"/>
    </source>
</evidence>
<proteinExistence type="inferred from homology"/>
<dbReference type="InterPro" id="IPR035908">
    <property type="entry name" value="F0_ATP_A_sf"/>
</dbReference>
<dbReference type="NCBIfam" id="TIGR01131">
    <property type="entry name" value="ATP_synt_6_or_A"/>
    <property type="match status" value="1"/>
</dbReference>
<comment type="subcellular location">
    <subcellularLocation>
        <location evidence="1">Membrane</location>
        <topology evidence="1">Multi-pass membrane protein</topology>
    </subcellularLocation>
    <subcellularLocation>
        <location evidence="11">Mitochondrion inner membrane</location>
        <topology evidence="11">Multi-pass membrane protein</topology>
    </subcellularLocation>
</comment>
<evidence type="ECO:0000256" key="11">
    <source>
        <dbReference type="RuleBase" id="RU004450"/>
    </source>
</evidence>
<dbReference type="InterPro" id="IPR023011">
    <property type="entry name" value="ATP_synth_F0_asu_AS"/>
</dbReference>
<dbReference type="OrthoDB" id="10068504at2759"/>
<dbReference type="GO" id="GO:0005743">
    <property type="term" value="C:mitochondrial inner membrane"/>
    <property type="evidence" value="ECO:0007669"/>
    <property type="project" value="UniProtKB-SubCell"/>
</dbReference>
<dbReference type="GO" id="GO:0045259">
    <property type="term" value="C:proton-transporting ATP synthase complex"/>
    <property type="evidence" value="ECO:0007669"/>
    <property type="project" value="UniProtKB-KW"/>
</dbReference>
<dbReference type="PRINTS" id="PR00123">
    <property type="entry name" value="ATPASEA"/>
</dbReference>
<dbReference type="CDD" id="cd00310">
    <property type="entry name" value="ATP-synt_Fo_a_6"/>
    <property type="match status" value="1"/>
</dbReference>
<feature type="transmembrane region" description="Helical" evidence="12">
    <location>
        <begin position="158"/>
        <end position="177"/>
    </location>
</feature>
<evidence type="ECO:0000256" key="4">
    <source>
        <dbReference type="ARBA" id="ARBA00022547"/>
    </source>
</evidence>
<comment type="similarity">
    <text evidence="2">Belongs to the ATPase A chain family.</text>
</comment>
<keyword evidence="13" id="KW-0496">Mitochondrion</keyword>
<keyword evidence="9 12" id="KW-0472">Membrane</keyword>
<dbReference type="CTD" id="4508"/>
<evidence type="ECO:0000256" key="2">
    <source>
        <dbReference type="ARBA" id="ARBA00006810"/>
    </source>
</evidence>
<dbReference type="GeneID" id="29295265"/>
<keyword evidence="4" id="KW-0138">CF(0)</keyword>
<keyword evidence="6" id="KW-0375">Hydrogen ion transport</keyword>
<dbReference type="GO" id="GO:0046933">
    <property type="term" value="F:proton-transporting ATP synthase activity, rotational mechanism"/>
    <property type="evidence" value="ECO:0007669"/>
    <property type="project" value="TreeGrafter"/>
</dbReference>
<keyword evidence="8" id="KW-0406">Ion transport</keyword>
<dbReference type="STRING" id="947166.A0A1C9ZW69"/>
<evidence type="ECO:0000256" key="10">
    <source>
        <dbReference type="ARBA" id="ARBA00023310"/>
    </source>
</evidence>
<organism evidence="13 14">
    <name type="scientific">Ramazzottius varieornatus</name>
    <name type="common">Water bear</name>
    <name type="synonym">Tardigrade</name>
    <dbReference type="NCBI Taxonomy" id="947166"/>
    <lineage>
        <taxon>Eukaryota</taxon>
        <taxon>Metazoa</taxon>
        <taxon>Ecdysozoa</taxon>
        <taxon>Tardigrada</taxon>
        <taxon>Eutardigrada</taxon>
        <taxon>Parachela</taxon>
        <taxon>Hypsibioidea</taxon>
        <taxon>Ramazzottiidae</taxon>
        <taxon>Ramazzottius</taxon>
    </lineage>
</organism>
<keyword evidence="5 12" id="KW-0812">Transmembrane</keyword>
<evidence type="ECO:0000256" key="6">
    <source>
        <dbReference type="ARBA" id="ARBA00022781"/>
    </source>
</evidence>
<evidence type="ECO:0000256" key="1">
    <source>
        <dbReference type="ARBA" id="ARBA00004141"/>
    </source>
</evidence>
<keyword evidence="10" id="KW-0066">ATP synthesis</keyword>
<name>A0A1C9ZW69_RAMVA</name>
<feature type="transmembrane region" description="Helical" evidence="12">
    <location>
        <begin position="189"/>
        <end position="216"/>
    </location>
</feature>
<dbReference type="EMBL" id="AP017609">
    <property type="protein sequence ID" value="BAV58164.1"/>
    <property type="molecule type" value="Genomic_DNA"/>
</dbReference>
<keyword evidence="14" id="KW-1185">Reference proteome</keyword>
<feature type="transmembrane region" description="Helical" evidence="12">
    <location>
        <begin position="20"/>
        <end position="38"/>
    </location>
</feature>
<dbReference type="Gene3D" id="1.20.120.220">
    <property type="entry name" value="ATP synthase, F0 complex, subunit A"/>
    <property type="match status" value="1"/>
</dbReference>
<dbReference type="Pfam" id="PF00119">
    <property type="entry name" value="ATP-synt_A"/>
    <property type="match status" value="1"/>
</dbReference>
<evidence type="ECO:0000256" key="7">
    <source>
        <dbReference type="ARBA" id="ARBA00022989"/>
    </source>
</evidence>
<evidence type="ECO:0000313" key="14">
    <source>
        <dbReference type="Proteomes" id="UP000186922"/>
    </source>
</evidence>
<dbReference type="InterPro" id="IPR000568">
    <property type="entry name" value="ATP_synth_F0_asu"/>
</dbReference>
<evidence type="ECO:0000313" key="13">
    <source>
        <dbReference type="EMBL" id="BAV58164.1"/>
    </source>
</evidence>